<organism evidence="1 2">
    <name type="scientific">Platanthera zijinensis</name>
    <dbReference type="NCBI Taxonomy" id="2320716"/>
    <lineage>
        <taxon>Eukaryota</taxon>
        <taxon>Viridiplantae</taxon>
        <taxon>Streptophyta</taxon>
        <taxon>Embryophyta</taxon>
        <taxon>Tracheophyta</taxon>
        <taxon>Spermatophyta</taxon>
        <taxon>Magnoliopsida</taxon>
        <taxon>Liliopsida</taxon>
        <taxon>Asparagales</taxon>
        <taxon>Orchidaceae</taxon>
        <taxon>Orchidoideae</taxon>
        <taxon>Orchideae</taxon>
        <taxon>Orchidinae</taxon>
        <taxon>Platanthera</taxon>
    </lineage>
</organism>
<proteinExistence type="predicted"/>
<name>A0AAP0BFL1_9ASPA</name>
<accession>A0AAP0BFL1</accession>
<evidence type="ECO:0000313" key="2">
    <source>
        <dbReference type="Proteomes" id="UP001418222"/>
    </source>
</evidence>
<evidence type="ECO:0000313" key="1">
    <source>
        <dbReference type="EMBL" id="KAK8937253.1"/>
    </source>
</evidence>
<dbReference type="EMBL" id="JBBWWQ010000010">
    <property type="protein sequence ID" value="KAK8937253.1"/>
    <property type="molecule type" value="Genomic_DNA"/>
</dbReference>
<reference evidence="1 2" key="1">
    <citation type="journal article" date="2022" name="Nat. Plants">
        <title>Genomes of leafy and leafless Platanthera orchids illuminate the evolution of mycoheterotrophy.</title>
        <authorList>
            <person name="Li M.H."/>
            <person name="Liu K.W."/>
            <person name="Li Z."/>
            <person name="Lu H.C."/>
            <person name="Ye Q.L."/>
            <person name="Zhang D."/>
            <person name="Wang J.Y."/>
            <person name="Li Y.F."/>
            <person name="Zhong Z.M."/>
            <person name="Liu X."/>
            <person name="Yu X."/>
            <person name="Liu D.K."/>
            <person name="Tu X.D."/>
            <person name="Liu B."/>
            <person name="Hao Y."/>
            <person name="Liao X.Y."/>
            <person name="Jiang Y.T."/>
            <person name="Sun W.H."/>
            <person name="Chen J."/>
            <person name="Chen Y.Q."/>
            <person name="Ai Y."/>
            <person name="Zhai J.W."/>
            <person name="Wu S.S."/>
            <person name="Zhou Z."/>
            <person name="Hsiao Y.Y."/>
            <person name="Wu W.L."/>
            <person name="Chen Y.Y."/>
            <person name="Lin Y.F."/>
            <person name="Hsu J.L."/>
            <person name="Li C.Y."/>
            <person name="Wang Z.W."/>
            <person name="Zhao X."/>
            <person name="Zhong W.Y."/>
            <person name="Ma X.K."/>
            <person name="Ma L."/>
            <person name="Huang J."/>
            <person name="Chen G.Z."/>
            <person name="Huang M.Z."/>
            <person name="Huang L."/>
            <person name="Peng D.H."/>
            <person name="Luo Y.B."/>
            <person name="Zou S.Q."/>
            <person name="Chen S.P."/>
            <person name="Lan S."/>
            <person name="Tsai W.C."/>
            <person name="Van de Peer Y."/>
            <person name="Liu Z.J."/>
        </authorList>
    </citation>
    <scope>NUCLEOTIDE SEQUENCE [LARGE SCALE GENOMIC DNA]</scope>
    <source>
        <strain evidence="1">Lor287</strain>
    </source>
</reference>
<gene>
    <name evidence="1" type="ORF">KSP39_PZI012528</name>
</gene>
<sequence length="288" mass="32207">MLGVQESAYALLDDRRLTAGLELRVLCWRHDQDSGGCRERMSNFLPDMREGGCERTLTWRRARGWWSFVVVASTVVSNSDPVGFCSGSLGGLCRQRRRLARSEFGRSAWCVPWSSSGGTAGGNRKVCGLSGLVPEFAELCEMAQPGRSRGLRGLIFLSAEFGSSQPCLLWLRTRGVQESAYALLDDRRLTAGLELRRRETHEGLNSYSSSSPRFLRGASFRTDDDEATIGYAGGGYHRRRRRRALPTTQAEGFTDDAARLHRPRLPFSPPMMTLDYEDMAASRIRSRN</sequence>
<dbReference type="Proteomes" id="UP001418222">
    <property type="component" value="Unassembled WGS sequence"/>
</dbReference>
<keyword evidence="2" id="KW-1185">Reference proteome</keyword>
<comment type="caution">
    <text evidence="1">The sequence shown here is derived from an EMBL/GenBank/DDBJ whole genome shotgun (WGS) entry which is preliminary data.</text>
</comment>
<dbReference type="AlphaFoldDB" id="A0AAP0BFL1"/>
<protein>
    <submittedName>
        <fullName evidence="1">Uncharacterized protein</fullName>
    </submittedName>
</protein>